<keyword evidence="6" id="KW-1133">Transmembrane helix</keyword>
<feature type="region of interest" description="Disordered" evidence="5">
    <location>
        <begin position="254"/>
        <end position="275"/>
    </location>
</feature>
<dbReference type="SMART" id="SM01117">
    <property type="entry name" value="Cyt-b5"/>
    <property type="match status" value="1"/>
</dbReference>
<dbReference type="Pfam" id="PF00173">
    <property type="entry name" value="Cyt-b5"/>
    <property type="match status" value="1"/>
</dbReference>
<keyword evidence="9" id="KW-1185">Reference proteome</keyword>
<organism evidence="8 9">
    <name type="scientific">Cymbomonas tetramitiformis</name>
    <dbReference type="NCBI Taxonomy" id="36881"/>
    <lineage>
        <taxon>Eukaryota</taxon>
        <taxon>Viridiplantae</taxon>
        <taxon>Chlorophyta</taxon>
        <taxon>Pyramimonadophyceae</taxon>
        <taxon>Pyramimonadales</taxon>
        <taxon>Pyramimonadaceae</taxon>
        <taxon>Cymbomonas</taxon>
    </lineage>
</organism>
<dbReference type="GO" id="GO:0020037">
    <property type="term" value="F:heme binding"/>
    <property type="evidence" value="ECO:0007669"/>
    <property type="project" value="InterPro"/>
</dbReference>
<gene>
    <name evidence="8" type="ORF">CYMTET_37763</name>
</gene>
<dbReference type="GO" id="GO:0006636">
    <property type="term" value="P:unsaturated fatty acid biosynthetic process"/>
    <property type="evidence" value="ECO:0007669"/>
    <property type="project" value="UniProtKB-ARBA"/>
</dbReference>
<keyword evidence="6" id="KW-0472">Membrane</keyword>
<evidence type="ECO:0000259" key="7">
    <source>
        <dbReference type="PROSITE" id="PS50255"/>
    </source>
</evidence>
<feature type="transmembrane region" description="Helical" evidence="6">
    <location>
        <begin position="374"/>
        <end position="396"/>
    </location>
</feature>
<keyword evidence="6" id="KW-0812">Transmembrane</keyword>
<protein>
    <recommendedName>
        <fullName evidence="7">Cytochrome b5 heme-binding domain-containing protein</fullName>
    </recommendedName>
</protein>
<reference evidence="8 9" key="1">
    <citation type="journal article" date="2015" name="Genome Biol. Evol.">
        <title>Comparative Genomics of a Bacterivorous Green Alga Reveals Evolutionary Causalities and Consequences of Phago-Mixotrophic Mode of Nutrition.</title>
        <authorList>
            <person name="Burns J.A."/>
            <person name="Paasch A."/>
            <person name="Narechania A."/>
            <person name="Kim E."/>
        </authorList>
    </citation>
    <scope>NUCLEOTIDE SEQUENCE [LARGE SCALE GENOMIC DNA]</scope>
    <source>
        <strain evidence="8 9">PLY_AMNH</strain>
    </source>
</reference>
<evidence type="ECO:0000313" key="8">
    <source>
        <dbReference type="EMBL" id="KAK3252960.1"/>
    </source>
</evidence>
<dbReference type="InterPro" id="IPR036400">
    <property type="entry name" value="Cyt_B5-like_heme/steroid_sf"/>
</dbReference>
<sequence length="541" mass="60951">MFCEVFSTLTLRCANVWLQIHCFREISLLRRQIFLQFLISGLTTLDELAKHSLPGDMWTAVHGRVLDISQFVDKHPGGQVIKLAAGRDATVLFETYHPNGVSMAVLDKYEIGKLEKSPFAPYYSWDSPFYTTLKKRVVEVLKQKNLTRRGSAEIQVKAVIILTGFWTSLAAMCLVSNLTYAYMWAIAMGFWAAFVGTCIQHDGNHGAFSGSSRLNTVAGWTLDMIGASAFTWEVQHMLGHHPYTNLLDDDGWKKEDARDKSTPAPKTTEVDQESDPDVFSSYPFMRMHPSHPRVWYHKFQHLYAPILFMLMTMTKVFHQDWELAIGKRLYHIDATCRYGDFKNVARFAMMKLLSLGYMAAAPCLAHGIGHGLGLFVIGHMACGELLALMFIVNHVIEGVAYARKSDPAGPRTDSYVTPMVELQNAVLEAAATTDEPVAKIPLNDWAAVQCQTSVNWAPGSWFWNHFSGGLSHQIEHHLFPSICHTNYFHIQSTVERTCKEFGVPYQSEPSLPTALGKMFKHLYMLGNHDSHPSWATSPSKH</sequence>
<keyword evidence="2" id="KW-0479">Metal-binding</keyword>
<evidence type="ECO:0000313" key="9">
    <source>
        <dbReference type="Proteomes" id="UP001190700"/>
    </source>
</evidence>
<dbReference type="Pfam" id="PF00487">
    <property type="entry name" value="FA_desaturase"/>
    <property type="match status" value="1"/>
</dbReference>
<dbReference type="PIRSF" id="PIRSF015921">
    <property type="entry name" value="FA_sphinglp_des"/>
    <property type="match status" value="1"/>
</dbReference>
<dbReference type="AlphaFoldDB" id="A0AAE0CFH2"/>
<dbReference type="PANTHER" id="PTHR19353">
    <property type="entry name" value="FATTY ACID DESATURASE 2"/>
    <property type="match status" value="1"/>
</dbReference>
<evidence type="ECO:0000256" key="1">
    <source>
        <dbReference type="ARBA" id="ARBA00022617"/>
    </source>
</evidence>
<dbReference type="InterPro" id="IPR018506">
    <property type="entry name" value="Cyt_B5_heme-BS"/>
</dbReference>
<dbReference type="GO" id="GO:0046872">
    <property type="term" value="F:metal ion binding"/>
    <property type="evidence" value="ECO:0007669"/>
    <property type="project" value="UniProtKB-KW"/>
</dbReference>
<feature type="transmembrane region" description="Helical" evidence="6">
    <location>
        <begin position="154"/>
        <end position="175"/>
    </location>
</feature>
<keyword evidence="4" id="KW-0408">Iron</keyword>
<evidence type="ECO:0000256" key="2">
    <source>
        <dbReference type="ARBA" id="ARBA00022723"/>
    </source>
</evidence>
<dbReference type="PANTHER" id="PTHR19353:SF19">
    <property type="entry name" value="DELTA(5) FATTY ACID DESATURASE C-RELATED"/>
    <property type="match status" value="1"/>
</dbReference>
<keyword evidence="3" id="KW-0560">Oxidoreductase</keyword>
<name>A0AAE0CFH2_9CHLO</name>
<dbReference type="GO" id="GO:0016020">
    <property type="term" value="C:membrane"/>
    <property type="evidence" value="ECO:0007669"/>
    <property type="project" value="TreeGrafter"/>
</dbReference>
<keyword evidence="1" id="KW-0349">Heme</keyword>
<dbReference type="InterPro" id="IPR005804">
    <property type="entry name" value="FA_desaturase_dom"/>
</dbReference>
<dbReference type="PROSITE" id="PS00191">
    <property type="entry name" value="CYTOCHROME_B5_1"/>
    <property type="match status" value="1"/>
</dbReference>
<dbReference type="PROSITE" id="PS50255">
    <property type="entry name" value="CYTOCHROME_B5_2"/>
    <property type="match status" value="1"/>
</dbReference>
<dbReference type="InterPro" id="IPR012171">
    <property type="entry name" value="Fatty_acid_desaturase"/>
</dbReference>
<feature type="domain" description="Cytochrome b5 heme-binding" evidence="7">
    <location>
        <begin position="40"/>
        <end position="115"/>
    </location>
</feature>
<dbReference type="GO" id="GO:0042759">
    <property type="term" value="P:long-chain fatty acid biosynthetic process"/>
    <property type="evidence" value="ECO:0007669"/>
    <property type="project" value="UniProtKB-ARBA"/>
</dbReference>
<dbReference type="InterPro" id="IPR001199">
    <property type="entry name" value="Cyt_B5-like_heme/steroid-bd"/>
</dbReference>
<dbReference type="SUPFAM" id="SSF55856">
    <property type="entry name" value="Cytochrome b5-like heme/steroid binding domain"/>
    <property type="match status" value="1"/>
</dbReference>
<comment type="caution">
    <text evidence="8">The sequence shown here is derived from an EMBL/GenBank/DDBJ whole genome shotgun (WGS) entry which is preliminary data.</text>
</comment>
<dbReference type="GO" id="GO:0016717">
    <property type="term" value="F:oxidoreductase activity, acting on paired donors, with oxidation of a pair of donors resulting in the reduction of molecular oxygen to two molecules of water"/>
    <property type="evidence" value="ECO:0007669"/>
    <property type="project" value="TreeGrafter"/>
</dbReference>
<dbReference type="EMBL" id="LGRX02025076">
    <property type="protein sequence ID" value="KAK3252960.1"/>
    <property type="molecule type" value="Genomic_DNA"/>
</dbReference>
<proteinExistence type="predicted"/>
<evidence type="ECO:0000256" key="5">
    <source>
        <dbReference type="SAM" id="MobiDB-lite"/>
    </source>
</evidence>
<evidence type="ECO:0000256" key="3">
    <source>
        <dbReference type="ARBA" id="ARBA00023002"/>
    </source>
</evidence>
<evidence type="ECO:0000256" key="6">
    <source>
        <dbReference type="SAM" id="Phobius"/>
    </source>
</evidence>
<dbReference type="CDD" id="cd03506">
    <property type="entry name" value="Delta6-FADS-like"/>
    <property type="match status" value="1"/>
</dbReference>
<dbReference type="Proteomes" id="UP001190700">
    <property type="component" value="Unassembled WGS sequence"/>
</dbReference>
<feature type="transmembrane region" description="Helical" evidence="6">
    <location>
        <begin position="347"/>
        <end position="368"/>
    </location>
</feature>
<evidence type="ECO:0000256" key="4">
    <source>
        <dbReference type="ARBA" id="ARBA00023004"/>
    </source>
</evidence>
<dbReference type="Gene3D" id="3.10.120.10">
    <property type="entry name" value="Cytochrome b5-like heme/steroid binding domain"/>
    <property type="match status" value="1"/>
</dbReference>
<accession>A0AAE0CFH2</accession>